<dbReference type="EMBL" id="JAPFFF010000003">
    <property type="protein sequence ID" value="KAK8895322.1"/>
    <property type="molecule type" value="Genomic_DNA"/>
</dbReference>
<evidence type="ECO:0000313" key="2">
    <source>
        <dbReference type="Proteomes" id="UP001470230"/>
    </source>
</evidence>
<accession>A0ABR2KXY5</accession>
<protein>
    <submittedName>
        <fullName evidence="1">Uncharacterized protein</fullName>
    </submittedName>
</protein>
<keyword evidence="2" id="KW-1185">Reference proteome</keyword>
<sequence>MKNLGNELRLMIAKILGIFEIRKNHKDLYDSCNEAADDDVMIAASIILNSFLFDQGDERVTKAFNLMSEKCNSKKSTNYEFFKSVSKRFTRRHVDHVLNEVEDLIIQCLGIFAPSYIC</sequence>
<evidence type="ECO:0000313" key="1">
    <source>
        <dbReference type="EMBL" id="KAK8895322.1"/>
    </source>
</evidence>
<reference evidence="1 2" key="1">
    <citation type="submission" date="2024-04" db="EMBL/GenBank/DDBJ databases">
        <title>Tritrichomonas musculus Genome.</title>
        <authorList>
            <person name="Alves-Ferreira E."/>
            <person name="Grigg M."/>
            <person name="Lorenzi H."/>
            <person name="Galac M."/>
        </authorList>
    </citation>
    <scope>NUCLEOTIDE SEQUENCE [LARGE SCALE GENOMIC DNA]</scope>
    <source>
        <strain evidence="1 2">EAF2021</strain>
    </source>
</reference>
<name>A0ABR2KXY5_9EUKA</name>
<organism evidence="1 2">
    <name type="scientific">Tritrichomonas musculus</name>
    <dbReference type="NCBI Taxonomy" id="1915356"/>
    <lineage>
        <taxon>Eukaryota</taxon>
        <taxon>Metamonada</taxon>
        <taxon>Parabasalia</taxon>
        <taxon>Tritrichomonadida</taxon>
        <taxon>Tritrichomonadidae</taxon>
        <taxon>Tritrichomonas</taxon>
    </lineage>
</organism>
<comment type="caution">
    <text evidence="1">The sequence shown here is derived from an EMBL/GenBank/DDBJ whole genome shotgun (WGS) entry which is preliminary data.</text>
</comment>
<gene>
    <name evidence="1" type="ORF">M9Y10_023773</name>
</gene>
<dbReference type="Proteomes" id="UP001470230">
    <property type="component" value="Unassembled WGS sequence"/>
</dbReference>
<proteinExistence type="predicted"/>